<feature type="chain" id="PRO_5010859986" evidence="5">
    <location>
        <begin position="24"/>
        <end position="320"/>
    </location>
</feature>
<dbReference type="InterPro" id="IPR038670">
    <property type="entry name" value="HslJ-like_sf"/>
</dbReference>
<dbReference type="InterPro" id="IPR018660">
    <property type="entry name" value="MliC"/>
</dbReference>
<gene>
    <name evidence="8" type="ORF">MARSALSMR5_00638</name>
</gene>
<evidence type="ECO:0000256" key="5">
    <source>
        <dbReference type="SAM" id="SignalP"/>
    </source>
</evidence>
<organism evidence="8 9">
    <name type="scientific">Marinobacter salarius</name>
    <dbReference type="NCBI Taxonomy" id="1420917"/>
    <lineage>
        <taxon>Bacteria</taxon>
        <taxon>Pseudomonadati</taxon>
        <taxon>Pseudomonadota</taxon>
        <taxon>Gammaproteobacteria</taxon>
        <taxon>Pseudomonadales</taxon>
        <taxon>Marinobacteraceae</taxon>
        <taxon>Marinobacter</taxon>
    </lineage>
</organism>
<dbReference type="InterPro" id="IPR053147">
    <property type="entry name" value="Hsp_HslJ-like"/>
</dbReference>
<sequence length="320" mass="34405">MKGIAASLPALVSILLVAGCASTEDQRAGDGLAVNTMACGQADIGLDYHEDRSGLTITFGSDKMVLKQKESASGARFVDPDNDGTQFWSKGDTATLTIDGQALPLCLVPGAVEKPFIARGNEPFWRAVLEPGQLVVEQMGKEPIALRYEVVESATTGRTFEAEGDGVRVSLKTASQLCRDSMTGMPYPRQVRLAVNGEESQGCGGDPERLLRGTEWVVEDIGGRGIIDSSRVTLNFLADQRVAGRASCNQFSGGWNLTGEGLEFTRMASTRKACAPALMNQEDRFLSLLGEVRRFDIGRHGELLLVTGDGRLIRAFQSTD</sequence>
<dbReference type="RefSeq" id="WP_085678754.1">
    <property type="nucleotide sequence ID" value="NZ_CP020931.1"/>
</dbReference>
<dbReference type="EMBL" id="CP020931">
    <property type="protein sequence ID" value="ARM82736.1"/>
    <property type="molecule type" value="Genomic_DNA"/>
</dbReference>
<feature type="domain" description="DUF306" evidence="6">
    <location>
        <begin position="211"/>
        <end position="313"/>
    </location>
</feature>
<dbReference type="Pfam" id="PF09864">
    <property type="entry name" value="MliC"/>
    <property type="match status" value="1"/>
</dbReference>
<dbReference type="PANTHER" id="PTHR35535">
    <property type="entry name" value="HEAT SHOCK PROTEIN HSLJ"/>
    <property type="match status" value="1"/>
</dbReference>
<evidence type="ECO:0000256" key="3">
    <source>
        <dbReference type="ARBA" id="ARBA00023139"/>
    </source>
</evidence>
<evidence type="ECO:0000313" key="9">
    <source>
        <dbReference type="Proteomes" id="UP000193100"/>
    </source>
</evidence>
<dbReference type="Gene3D" id="2.40.128.270">
    <property type="match status" value="1"/>
</dbReference>
<dbReference type="InterPro" id="IPR036328">
    <property type="entry name" value="MliC_sf"/>
</dbReference>
<feature type="signal peptide" evidence="5">
    <location>
        <begin position="1"/>
        <end position="23"/>
    </location>
</feature>
<dbReference type="InterPro" id="IPR005184">
    <property type="entry name" value="DUF306_Meta_HslJ"/>
</dbReference>
<evidence type="ECO:0000259" key="7">
    <source>
        <dbReference type="Pfam" id="PF09864"/>
    </source>
</evidence>
<feature type="domain" description="C-type lysozyme inhibitor" evidence="7">
    <location>
        <begin position="39"/>
        <end position="102"/>
    </location>
</feature>
<reference evidence="8 9" key="1">
    <citation type="submission" date="2017-04" db="EMBL/GenBank/DDBJ databases">
        <title>Genome Sequence of Marinobacter salarius strain SMR5 Isolated from a culture of the Diatom Skeletonema marinoi.</title>
        <authorList>
            <person name="Topel M."/>
            <person name="Pinder M.I.M."/>
            <person name="Johansson O.N."/>
            <person name="Kourtchenko O."/>
            <person name="Godhe A."/>
            <person name="Clarke A.K."/>
        </authorList>
    </citation>
    <scope>NUCLEOTIDE SEQUENCE [LARGE SCALE GENOMIC DNA]</scope>
    <source>
        <strain evidence="8 9">SMR5</strain>
    </source>
</reference>
<dbReference type="GeneID" id="77254629"/>
<keyword evidence="1 5" id="KW-0732">Signal</keyword>
<dbReference type="SUPFAM" id="SSF141488">
    <property type="entry name" value="YdhA-like"/>
    <property type="match status" value="1"/>
</dbReference>
<evidence type="ECO:0000256" key="4">
    <source>
        <dbReference type="ARBA" id="ARBA00023288"/>
    </source>
</evidence>
<accession>A0A1W6K5N7</accession>
<evidence type="ECO:0000256" key="2">
    <source>
        <dbReference type="ARBA" id="ARBA00023136"/>
    </source>
</evidence>
<keyword evidence="2" id="KW-0472">Membrane</keyword>
<evidence type="ECO:0000256" key="1">
    <source>
        <dbReference type="ARBA" id="ARBA00022729"/>
    </source>
</evidence>
<keyword evidence="3" id="KW-0564">Palmitate</keyword>
<dbReference type="Gene3D" id="2.40.128.200">
    <property type="match status" value="1"/>
</dbReference>
<name>A0A1W6K5N7_9GAMM</name>
<proteinExistence type="predicted"/>
<dbReference type="PROSITE" id="PS51257">
    <property type="entry name" value="PROKAR_LIPOPROTEIN"/>
    <property type="match status" value="1"/>
</dbReference>
<dbReference type="Pfam" id="PF03724">
    <property type="entry name" value="META"/>
    <property type="match status" value="1"/>
</dbReference>
<evidence type="ECO:0000259" key="6">
    <source>
        <dbReference type="Pfam" id="PF03724"/>
    </source>
</evidence>
<keyword evidence="4" id="KW-0449">Lipoprotein</keyword>
<dbReference type="PANTHER" id="PTHR35535:SF1">
    <property type="entry name" value="HEAT SHOCK PROTEIN HSLJ"/>
    <property type="match status" value="1"/>
</dbReference>
<dbReference type="Proteomes" id="UP000193100">
    <property type="component" value="Chromosome"/>
</dbReference>
<dbReference type="AlphaFoldDB" id="A0A1W6K5N7"/>
<evidence type="ECO:0000313" key="8">
    <source>
        <dbReference type="EMBL" id="ARM82736.1"/>
    </source>
</evidence>
<protein>
    <submittedName>
        <fullName evidence="8">Heat-inducible protein</fullName>
    </submittedName>
</protein>